<comment type="catalytic activity">
    <reaction evidence="8">
        <text>L-tyrosyl-[protein] + ATP = O-(5'-adenylyl)-L-tyrosyl-[protein] + diphosphate</text>
        <dbReference type="Rhea" id="RHEA:54288"/>
        <dbReference type="Rhea" id="RHEA-COMP:10136"/>
        <dbReference type="Rhea" id="RHEA-COMP:13846"/>
        <dbReference type="ChEBI" id="CHEBI:30616"/>
        <dbReference type="ChEBI" id="CHEBI:33019"/>
        <dbReference type="ChEBI" id="CHEBI:46858"/>
        <dbReference type="ChEBI" id="CHEBI:83624"/>
        <dbReference type="EC" id="2.7.7.108"/>
    </reaction>
</comment>
<comment type="catalytic activity">
    <reaction evidence="8">
        <text>L-seryl-[protein] + UTP = O-(5'-uridylyl)-L-seryl-[protein] + diphosphate</text>
        <dbReference type="Rhea" id="RHEA:64604"/>
        <dbReference type="Rhea" id="RHEA-COMP:9863"/>
        <dbReference type="Rhea" id="RHEA-COMP:16635"/>
        <dbReference type="ChEBI" id="CHEBI:29999"/>
        <dbReference type="ChEBI" id="CHEBI:33019"/>
        <dbReference type="ChEBI" id="CHEBI:46398"/>
        <dbReference type="ChEBI" id="CHEBI:156051"/>
    </reaction>
</comment>
<proteinExistence type="inferred from homology"/>
<keyword evidence="6 8" id="KW-0067">ATP-binding</keyword>
<evidence type="ECO:0000313" key="10">
    <source>
        <dbReference type="Proteomes" id="UP000092952"/>
    </source>
</evidence>
<dbReference type="PANTHER" id="PTHR32057">
    <property type="entry name" value="PROTEIN ADENYLYLTRANSFERASE SELO, MITOCHONDRIAL"/>
    <property type="match status" value="1"/>
</dbReference>
<evidence type="ECO:0000256" key="6">
    <source>
        <dbReference type="ARBA" id="ARBA00022840"/>
    </source>
</evidence>
<dbReference type="NCBIfam" id="NF000658">
    <property type="entry name" value="PRK00029.1"/>
    <property type="match status" value="1"/>
</dbReference>
<organism evidence="9 10">
    <name type="scientific">Immundisolibacter cernigliae</name>
    <dbReference type="NCBI Taxonomy" id="1810504"/>
    <lineage>
        <taxon>Bacteria</taxon>
        <taxon>Pseudomonadati</taxon>
        <taxon>Pseudomonadota</taxon>
        <taxon>Gammaproteobacteria</taxon>
        <taxon>Immundisolibacterales</taxon>
        <taxon>Immundisolibacteraceae</taxon>
        <taxon>Immundisolibacter</taxon>
    </lineage>
</organism>
<dbReference type="InParanoid" id="A0A1B1YUM4"/>
<evidence type="ECO:0000256" key="5">
    <source>
        <dbReference type="ARBA" id="ARBA00022741"/>
    </source>
</evidence>
<keyword evidence="2 8" id="KW-0808">Transferase</keyword>
<feature type="binding site" evidence="8">
    <location>
        <position position="91"/>
    </location>
    <ligand>
        <name>ATP</name>
        <dbReference type="ChEBI" id="CHEBI:30616"/>
    </ligand>
</feature>
<feature type="binding site" evidence="8">
    <location>
        <position position="111"/>
    </location>
    <ligand>
        <name>ATP</name>
        <dbReference type="ChEBI" id="CHEBI:30616"/>
    </ligand>
</feature>
<evidence type="ECO:0000256" key="1">
    <source>
        <dbReference type="ARBA" id="ARBA00009747"/>
    </source>
</evidence>
<dbReference type="EMBL" id="CP014671">
    <property type="protein sequence ID" value="ANX04426.1"/>
    <property type="molecule type" value="Genomic_DNA"/>
</dbReference>
<feature type="binding site" evidence="8">
    <location>
        <position position="174"/>
    </location>
    <ligand>
        <name>ATP</name>
        <dbReference type="ChEBI" id="CHEBI:30616"/>
    </ligand>
</feature>
<dbReference type="GO" id="GO:0030145">
    <property type="term" value="F:manganese ion binding"/>
    <property type="evidence" value="ECO:0007669"/>
    <property type="project" value="UniProtKB-UniRule"/>
</dbReference>
<dbReference type="Pfam" id="PF02696">
    <property type="entry name" value="SelO"/>
    <property type="match status" value="1"/>
</dbReference>
<sequence>MSEVEQRLLAGAYARLPADFYAPQAPTSLPRPYLIAFNPDLGGQLGLSGDLGPRDIDTLCGNHVPAHVQPLAAVYAGHQFGVYVPQLGDGRALLLGDLIDVDGARRELQLKGAGRTPFSRGADGRAVLRSTIREYLASEAMHGLGIPTTRALAIVGSDQPVYREQIETAAVLARLAPSHVRFGSFEFFHYRGEAQRVAQLADFVIDTQFPVFSGLPDCHHRLLREVIERTALLVAAWQAQGFVHGVMNTDNMSILGLTLDYGPYGFLDHFEAMRVFNHTDQRGRYAYANQGRVALWNLHALAEALSTLIPAEAREAALATFEPLFVGAYGELMRRKLGLLEARAQDADLVDRLLLALQAGHVDYPAFMRGLGTFRPHDAATRAPLLALSRAPESLAAWLDDYAARLAGESDPGEARQARMNAINPLYVLRTHLAERAIRRAADHRDYSEIERLRRLLARPFEPCPEMDEYAAPPLDDGGAIELSCSS</sequence>
<keyword evidence="10" id="KW-1185">Reference proteome</keyword>
<comment type="catalytic activity">
    <reaction evidence="8">
        <text>L-histidyl-[protein] + UTP = N(tele)-(5'-uridylyl)-L-histidyl-[protein] + diphosphate</text>
        <dbReference type="Rhea" id="RHEA:83891"/>
        <dbReference type="Rhea" id="RHEA-COMP:9745"/>
        <dbReference type="Rhea" id="RHEA-COMP:20239"/>
        <dbReference type="ChEBI" id="CHEBI:29979"/>
        <dbReference type="ChEBI" id="CHEBI:33019"/>
        <dbReference type="ChEBI" id="CHEBI:46398"/>
        <dbReference type="ChEBI" id="CHEBI:233474"/>
    </reaction>
</comment>
<dbReference type="GO" id="GO:0070733">
    <property type="term" value="F:AMPylase activity"/>
    <property type="evidence" value="ECO:0007669"/>
    <property type="project" value="UniProtKB-EC"/>
</dbReference>
<gene>
    <name evidence="8" type="primary">ydiU</name>
    <name evidence="8" type="synonym">selO</name>
    <name evidence="9" type="ORF">PG2T_09705</name>
</gene>
<dbReference type="InterPro" id="IPR003846">
    <property type="entry name" value="SelO"/>
</dbReference>
<evidence type="ECO:0000256" key="4">
    <source>
        <dbReference type="ARBA" id="ARBA00022723"/>
    </source>
</evidence>
<dbReference type="GO" id="GO:0005524">
    <property type="term" value="F:ATP binding"/>
    <property type="evidence" value="ECO:0007669"/>
    <property type="project" value="UniProtKB-UniRule"/>
</dbReference>
<dbReference type="Proteomes" id="UP000092952">
    <property type="component" value="Chromosome"/>
</dbReference>
<dbReference type="EC" id="2.7.7.108" evidence="8"/>
<feature type="binding site" evidence="8">
    <location>
        <position position="124"/>
    </location>
    <ligand>
        <name>ATP</name>
        <dbReference type="ChEBI" id="CHEBI:30616"/>
    </ligand>
</feature>
<keyword evidence="8" id="KW-0464">Manganese</keyword>
<feature type="binding site" evidence="8">
    <location>
        <position position="90"/>
    </location>
    <ligand>
        <name>ATP</name>
        <dbReference type="ChEBI" id="CHEBI:30616"/>
    </ligand>
</feature>
<comment type="cofactor">
    <cofactor evidence="8">
        <name>Mg(2+)</name>
        <dbReference type="ChEBI" id="CHEBI:18420"/>
    </cofactor>
    <cofactor evidence="8">
        <name>Mn(2+)</name>
        <dbReference type="ChEBI" id="CHEBI:29035"/>
    </cofactor>
</comment>
<feature type="binding site" evidence="8">
    <location>
        <position position="260"/>
    </location>
    <ligand>
        <name>ATP</name>
        <dbReference type="ChEBI" id="CHEBI:30616"/>
    </ligand>
</feature>
<dbReference type="STRING" id="1810504.PG2T_09705"/>
<dbReference type="GO" id="GO:0000287">
    <property type="term" value="F:magnesium ion binding"/>
    <property type="evidence" value="ECO:0007669"/>
    <property type="project" value="UniProtKB-UniRule"/>
</dbReference>
<protein>
    <recommendedName>
        <fullName evidence="8">Protein nucleotidyltransferase YdiU</fullName>
        <ecNumber evidence="8">2.7.7.-</ecNumber>
    </recommendedName>
    <alternativeName>
        <fullName evidence="8">Protein adenylyltransferase YdiU</fullName>
        <ecNumber evidence="8">2.7.7.108</ecNumber>
    </alternativeName>
    <alternativeName>
        <fullName evidence="8">Protein uridylyltransferase YdiU</fullName>
        <ecNumber evidence="8">2.7.7.-</ecNumber>
    </alternativeName>
</protein>
<comment type="catalytic activity">
    <reaction evidence="8">
        <text>L-tyrosyl-[protein] + UTP = O-(5'-uridylyl)-L-tyrosyl-[protein] + diphosphate</text>
        <dbReference type="Rhea" id="RHEA:83887"/>
        <dbReference type="Rhea" id="RHEA-COMP:10136"/>
        <dbReference type="Rhea" id="RHEA-COMP:20238"/>
        <dbReference type="ChEBI" id="CHEBI:33019"/>
        <dbReference type="ChEBI" id="CHEBI:46398"/>
        <dbReference type="ChEBI" id="CHEBI:46858"/>
        <dbReference type="ChEBI" id="CHEBI:90602"/>
    </reaction>
</comment>
<dbReference type="PANTHER" id="PTHR32057:SF14">
    <property type="entry name" value="PROTEIN ADENYLYLTRANSFERASE SELO, MITOCHONDRIAL"/>
    <property type="match status" value="1"/>
</dbReference>
<accession>A0A1B1YUM4</accession>
<comment type="catalytic activity">
    <reaction evidence="8">
        <text>L-threonyl-[protein] + ATP = 3-O-(5'-adenylyl)-L-threonyl-[protein] + diphosphate</text>
        <dbReference type="Rhea" id="RHEA:54292"/>
        <dbReference type="Rhea" id="RHEA-COMP:11060"/>
        <dbReference type="Rhea" id="RHEA-COMP:13847"/>
        <dbReference type="ChEBI" id="CHEBI:30013"/>
        <dbReference type="ChEBI" id="CHEBI:30616"/>
        <dbReference type="ChEBI" id="CHEBI:33019"/>
        <dbReference type="ChEBI" id="CHEBI:138113"/>
        <dbReference type="EC" id="2.7.7.108"/>
    </reaction>
</comment>
<dbReference type="AlphaFoldDB" id="A0A1B1YUM4"/>
<dbReference type="KEGG" id="gbi:PG2T_09705"/>
<keyword evidence="5 8" id="KW-0547">Nucleotide-binding</keyword>
<feature type="binding site" evidence="8">
    <location>
        <position position="88"/>
    </location>
    <ligand>
        <name>ATP</name>
        <dbReference type="ChEBI" id="CHEBI:30616"/>
    </ligand>
</feature>
<keyword evidence="3 8" id="KW-0548">Nucleotidyltransferase</keyword>
<name>A0A1B1YUM4_9GAMM</name>
<feature type="binding site" evidence="8">
    <location>
        <position position="181"/>
    </location>
    <ligand>
        <name>ATP</name>
        <dbReference type="ChEBI" id="CHEBI:30616"/>
    </ligand>
</feature>
<feature type="binding site" evidence="8">
    <location>
        <position position="123"/>
    </location>
    <ligand>
        <name>ATP</name>
        <dbReference type="ChEBI" id="CHEBI:30616"/>
    </ligand>
</feature>
<comment type="similarity">
    <text evidence="1 8">Belongs to the SELO family.</text>
</comment>
<comment type="function">
    <text evidence="8">Nucleotidyltransferase involved in the post-translational modification of proteins. It can catalyze the addition of adenosine monophosphate (AMP) or uridine monophosphate (UMP) to a protein, resulting in modifications known as AMPylation and UMPylation.</text>
</comment>
<evidence type="ECO:0000256" key="2">
    <source>
        <dbReference type="ARBA" id="ARBA00022679"/>
    </source>
</evidence>
<dbReference type="OrthoDB" id="9776281at2"/>
<dbReference type="RefSeq" id="WP_068804604.1">
    <property type="nucleotide sequence ID" value="NZ_CP014671.1"/>
</dbReference>
<keyword evidence="4 8" id="KW-0479">Metal-binding</keyword>
<dbReference type="HAMAP" id="MF_00692">
    <property type="entry name" value="SelO"/>
    <property type="match status" value="1"/>
</dbReference>
<comment type="catalytic activity">
    <reaction evidence="8">
        <text>L-seryl-[protein] + ATP = 3-O-(5'-adenylyl)-L-seryl-[protein] + diphosphate</text>
        <dbReference type="Rhea" id="RHEA:58120"/>
        <dbReference type="Rhea" id="RHEA-COMP:9863"/>
        <dbReference type="Rhea" id="RHEA-COMP:15073"/>
        <dbReference type="ChEBI" id="CHEBI:29999"/>
        <dbReference type="ChEBI" id="CHEBI:30616"/>
        <dbReference type="ChEBI" id="CHEBI:33019"/>
        <dbReference type="ChEBI" id="CHEBI:142516"/>
        <dbReference type="EC" id="2.7.7.108"/>
    </reaction>
</comment>
<dbReference type="FunCoup" id="A0A1B1YUM4">
    <property type="interactions" value="415"/>
</dbReference>
<evidence type="ECO:0000313" key="9">
    <source>
        <dbReference type="EMBL" id="ANX04426.1"/>
    </source>
</evidence>
<evidence type="ECO:0000256" key="7">
    <source>
        <dbReference type="ARBA" id="ARBA00022842"/>
    </source>
</evidence>
<keyword evidence="7 8" id="KW-0460">Magnesium</keyword>
<evidence type="ECO:0000256" key="8">
    <source>
        <dbReference type="HAMAP-Rule" id="MF_00692"/>
    </source>
</evidence>
<dbReference type="EC" id="2.7.7.-" evidence="8"/>
<evidence type="ECO:0000256" key="3">
    <source>
        <dbReference type="ARBA" id="ARBA00022695"/>
    </source>
</evidence>
<feature type="active site" description="Proton acceptor" evidence="8">
    <location>
        <position position="250"/>
    </location>
</feature>
<feature type="binding site" evidence="8">
    <location>
        <position position="260"/>
    </location>
    <ligand>
        <name>Mg(2+)</name>
        <dbReference type="ChEBI" id="CHEBI:18420"/>
    </ligand>
</feature>
<feature type="binding site" evidence="8">
    <location>
        <position position="251"/>
    </location>
    <ligand>
        <name>Mg(2+)</name>
        <dbReference type="ChEBI" id="CHEBI:18420"/>
    </ligand>
</feature>
<reference evidence="10" key="1">
    <citation type="submission" date="2016-03" db="EMBL/GenBank/DDBJ databases">
        <title>Complete genome sequence of Solimmundus cernigliae, representing a novel lineage of polycyclic aromatic hydrocarbon degraders within the Gammaproteobacteria.</title>
        <authorList>
            <person name="Singleton D.R."/>
            <person name="Dickey A.N."/>
            <person name="Scholl E.H."/>
            <person name="Wright F.A."/>
            <person name="Aitken M.D."/>
        </authorList>
    </citation>
    <scope>NUCLEOTIDE SEQUENCE [LARGE SCALE GENOMIC DNA]</scope>
    <source>
        <strain evidence="10">TR3.2</strain>
    </source>
</reference>